<dbReference type="EnsemblPlants" id="KRH47934">
    <property type="protein sequence ID" value="KRH47934"/>
    <property type="gene ID" value="GLYMA_07G057300"/>
</dbReference>
<evidence type="ECO:0000256" key="11">
    <source>
        <dbReference type="ARBA" id="ARBA00075700"/>
    </source>
</evidence>
<evidence type="ECO:0000256" key="10">
    <source>
        <dbReference type="ARBA" id="ARBA00072323"/>
    </source>
</evidence>
<accession>I1KHX2</accession>
<feature type="compositionally biased region" description="Basic residues" evidence="13">
    <location>
        <begin position="51"/>
        <end position="66"/>
    </location>
</feature>
<evidence type="ECO:0000313" key="17">
    <source>
        <dbReference type="Proteomes" id="UP000008827"/>
    </source>
</evidence>
<proteinExistence type="inferred from homology"/>
<sequence length="192" mass="22185">MEANRFILKIHKPIVKRDREGKRRRKEKENCKKRNRKPNPKSEGSLNPMARVKHTPASRKSAKKQAPRASTSTQPPPQSQSPATRERRRAQQVEPQQEPEAQGRKKRRNRSGTVALREIRHFQRSCELLIPAAPFIRCVKQITNQFSTEVSRWTPEAVVALQEAAEEYLVHLFEDGMLCAIHARRITLSKLI</sequence>
<dbReference type="GO" id="GO:0000786">
    <property type="term" value="C:nucleosome"/>
    <property type="evidence" value="ECO:0007669"/>
    <property type="project" value="UniProtKB-KW"/>
</dbReference>
<evidence type="ECO:0000256" key="13">
    <source>
        <dbReference type="SAM" id="MobiDB-lite"/>
    </source>
</evidence>
<evidence type="ECO:0000256" key="8">
    <source>
        <dbReference type="ARBA" id="ARBA00023269"/>
    </source>
</evidence>
<reference evidence="15" key="3">
    <citation type="submission" date="2018-07" db="EMBL/GenBank/DDBJ databases">
        <title>WGS assembly of Glycine max.</title>
        <authorList>
            <person name="Schmutz J."/>
            <person name="Cannon S."/>
            <person name="Schlueter J."/>
            <person name="Ma J."/>
            <person name="Mitros T."/>
            <person name="Nelson W."/>
            <person name="Hyten D."/>
            <person name="Song Q."/>
            <person name="Thelen J."/>
            <person name="Cheng J."/>
            <person name="Xu D."/>
            <person name="Hellsten U."/>
            <person name="May G."/>
            <person name="Yu Y."/>
            <person name="Sakurai T."/>
            <person name="Umezawa T."/>
            <person name="Bhattacharyya M."/>
            <person name="Sandhu D."/>
            <person name="Valliyodan B."/>
            <person name="Lindquist E."/>
            <person name="Peto M."/>
            <person name="Grant D."/>
            <person name="Shu S."/>
            <person name="Goodstein D."/>
            <person name="Barry K."/>
            <person name="Futrell-Griggs M."/>
            <person name="Abernathy B."/>
            <person name="Du J."/>
            <person name="Tian Z."/>
            <person name="Zhu L."/>
            <person name="Gill N."/>
            <person name="Joshi T."/>
            <person name="Libault M."/>
            <person name="Sethuraman A."/>
            <person name="Zhang X."/>
            <person name="Shinozaki K."/>
            <person name="Nguyen H."/>
            <person name="Wing R."/>
            <person name="Cregan P."/>
            <person name="Specht J."/>
            <person name="Grimwood J."/>
            <person name="Rokhsar D."/>
            <person name="Stacey G."/>
            <person name="Shoemaker R."/>
            <person name="Jackson S."/>
        </authorList>
    </citation>
    <scope>NUCLEOTIDE SEQUENCE</scope>
    <source>
        <tissue evidence="15">Callus</tissue>
    </source>
</reference>
<dbReference type="Gene3D" id="1.10.20.10">
    <property type="entry name" value="Histone, subunit A"/>
    <property type="match status" value="1"/>
</dbReference>
<keyword evidence="17" id="KW-1185">Reference proteome</keyword>
<comment type="similarity">
    <text evidence="2">Belongs to the histone H3 family.</text>
</comment>
<keyword evidence="3" id="KW-0158">Chromosome</keyword>
<dbReference type="SMR" id="I1KHX2"/>
<keyword evidence="8" id="KW-0544">Nucleosome core</keyword>
<dbReference type="SUPFAM" id="SSF47113">
    <property type="entry name" value="Histone-fold"/>
    <property type="match status" value="1"/>
</dbReference>
<evidence type="ECO:0000313" key="15">
    <source>
        <dbReference type="EMBL" id="KRH47934.1"/>
    </source>
</evidence>
<dbReference type="SMART" id="SM00428">
    <property type="entry name" value="H3"/>
    <property type="match status" value="1"/>
</dbReference>
<evidence type="ECO:0000256" key="12">
    <source>
        <dbReference type="ARBA" id="ARBA00083474"/>
    </source>
</evidence>
<dbReference type="PRINTS" id="PR00622">
    <property type="entry name" value="HISTONEH3"/>
</dbReference>
<dbReference type="GO" id="GO:0000776">
    <property type="term" value="C:kinetochore"/>
    <property type="evidence" value="ECO:0007669"/>
    <property type="project" value="UniProtKB-KW"/>
</dbReference>
<evidence type="ECO:0000256" key="9">
    <source>
        <dbReference type="ARBA" id="ARBA00023328"/>
    </source>
</evidence>
<keyword evidence="7" id="KW-0238">DNA-binding</keyword>
<dbReference type="GO" id="GO:0003677">
    <property type="term" value="F:DNA binding"/>
    <property type="evidence" value="ECO:0007669"/>
    <property type="project" value="UniProtKB-KW"/>
</dbReference>
<dbReference type="InterPro" id="IPR009072">
    <property type="entry name" value="Histone-fold"/>
</dbReference>
<dbReference type="Pfam" id="PF00125">
    <property type="entry name" value="Histone"/>
    <property type="match status" value="1"/>
</dbReference>
<dbReference type="GO" id="GO:0030527">
    <property type="term" value="F:structural constituent of chromatin"/>
    <property type="evidence" value="ECO:0007669"/>
    <property type="project" value="InterPro"/>
</dbReference>
<evidence type="ECO:0000313" key="16">
    <source>
        <dbReference type="EnsemblPlants" id="KRH47934"/>
    </source>
</evidence>
<keyword evidence="6" id="KW-0007">Acetylation</keyword>
<feature type="compositionally biased region" description="Basic and acidic residues" evidence="13">
    <location>
        <begin position="15"/>
        <end position="32"/>
    </location>
</feature>
<evidence type="ECO:0000259" key="14">
    <source>
        <dbReference type="Pfam" id="PF00125"/>
    </source>
</evidence>
<dbReference type="Proteomes" id="UP000008827">
    <property type="component" value="Chromosome 7"/>
</dbReference>
<keyword evidence="5" id="KW-0995">Kinetochore</keyword>
<evidence type="ECO:0000256" key="6">
    <source>
        <dbReference type="ARBA" id="ARBA00022990"/>
    </source>
</evidence>
<feature type="region of interest" description="Disordered" evidence="13">
    <location>
        <begin position="1"/>
        <end position="112"/>
    </location>
</feature>
<dbReference type="CDD" id="cd22911">
    <property type="entry name" value="HFD_H3"/>
    <property type="match status" value="1"/>
</dbReference>
<comment type="subcellular location">
    <subcellularLocation>
        <location evidence="1">Chromosome</location>
        <location evidence="1">Centromere</location>
        <location evidence="1">Kinetochore</location>
    </subcellularLocation>
</comment>
<organism evidence="15">
    <name type="scientific">Glycine max</name>
    <name type="common">Soybean</name>
    <name type="synonym">Glycine hispida</name>
    <dbReference type="NCBI Taxonomy" id="3847"/>
    <lineage>
        <taxon>Eukaryota</taxon>
        <taxon>Viridiplantae</taxon>
        <taxon>Streptophyta</taxon>
        <taxon>Embryophyta</taxon>
        <taxon>Tracheophyta</taxon>
        <taxon>Spermatophyta</taxon>
        <taxon>Magnoliopsida</taxon>
        <taxon>eudicotyledons</taxon>
        <taxon>Gunneridae</taxon>
        <taxon>Pentapetalae</taxon>
        <taxon>rosids</taxon>
        <taxon>fabids</taxon>
        <taxon>Fabales</taxon>
        <taxon>Fabaceae</taxon>
        <taxon>Papilionoideae</taxon>
        <taxon>50 kb inversion clade</taxon>
        <taxon>NPAAA clade</taxon>
        <taxon>indigoferoid/millettioid clade</taxon>
        <taxon>Phaseoleae</taxon>
        <taxon>Glycine</taxon>
        <taxon>Glycine subgen. Soja</taxon>
    </lineage>
</organism>
<feature type="domain" description="Core Histone H2A/H2B/H3" evidence="14">
    <location>
        <begin position="112"/>
        <end position="190"/>
    </location>
</feature>
<reference evidence="15 16" key="1">
    <citation type="journal article" date="2010" name="Nature">
        <title>Genome sequence of the palaeopolyploid soybean.</title>
        <authorList>
            <person name="Schmutz J."/>
            <person name="Cannon S.B."/>
            <person name="Schlueter J."/>
            <person name="Ma J."/>
            <person name="Mitros T."/>
            <person name="Nelson W."/>
            <person name="Hyten D.L."/>
            <person name="Song Q."/>
            <person name="Thelen J.J."/>
            <person name="Cheng J."/>
            <person name="Xu D."/>
            <person name="Hellsten U."/>
            <person name="May G.D."/>
            <person name="Yu Y."/>
            <person name="Sakurai T."/>
            <person name="Umezawa T."/>
            <person name="Bhattacharyya M.K."/>
            <person name="Sandhu D."/>
            <person name="Valliyodan B."/>
            <person name="Lindquist E."/>
            <person name="Peto M."/>
            <person name="Grant D."/>
            <person name="Shu S."/>
            <person name="Goodstein D."/>
            <person name="Barry K."/>
            <person name="Futrell-Griggs M."/>
            <person name="Abernathy B."/>
            <person name="Du J."/>
            <person name="Tian Z."/>
            <person name="Zhu L."/>
            <person name="Gill N."/>
            <person name="Joshi T."/>
            <person name="Libault M."/>
            <person name="Sethuraman A."/>
            <person name="Zhang X.-C."/>
            <person name="Shinozaki K."/>
            <person name="Nguyen H.T."/>
            <person name="Wing R.A."/>
            <person name="Cregan P."/>
            <person name="Specht J."/>
            <person name="Grimwood J."/>
            <person name="Rokhsar D."/>
            <person name="Stacey G."/>
            <person name="Shoemaker R.C."/>
            <person name="Jackson S.A."/>
        </authorList>
    </citation>
    <scope>NUCLEOTIDE SEQUENCE</scope>
    <source>
        <strain evidence="16">cv. Williams 82</strain>
        <tissue evidence="15">Callus</tissue>
    </source>
</reference>
<name>I1KHX2_SOYBN</name>
<dbReference type="GO" id="GO:0046982">
    <property type="term" value="F:protein heterodimerization activity"/>
    <property type="evidence" value="ECO:0007669"/>
    <property type="project" value="InterPro"/>
</dbReference>
<evidence type="ECO:0000256" key="2">
    <source>
        <dbReference type="ARBA" id="ARBA00010343"/>
    </source>
</evidence>
<keyword evidence="4" id="KW-0488">Methylation</keyword>
<gene>
    <name evidence="16" type="primary">LOC100811872</name>
    <name evidence="15" type="ORF">GLYMA_07G057300</name>
</gene>
<evidence type="ECO:0000256" key="7">
    <source>
        <dbReference type="ARBA" id="ARBA00023125"/>
    </source>
</evidence>
<dbReference type="FunFam" id="1.10.20.10:FF:000106">
    <property type="entry name" value="Centromeric histone 3"/>
    <property type="match status" value="1"/>
</dbReference>
<evidence type="ECO:0000256" key="1">
    <source>
        <dbReference type="ARBA" id="ARBA00004629"/>
    </source>
</evidence>
<reference evidence="16" key="2">
    <citation type="submission" date="2018-02" db="UniProtKB">
        <authorList>
            <consortium name="EnsemblPlants"/>
        </authorList>
    </citation>
    <scope>IDENTIFICATION</scope>
    <source>
        <strain evidence="16">Williams 82</strain>
    </source>
</reference>
<protein>
    <recommendedName>
        <fullName evidence="10">Histone H3-like centromeric protein CENH3</fullName>
    </recommendedName>
    <alternativeName>
        <fullName evidence="12">Centromeric histone CENH3</fullName>
    </alternativeName>
    <alternativeName>
        <fullName evidence="11">Centromeric histone H3</fullName>
    </alternativeName>
</protein>
<evidence type="ECO:0000256" key="3">
    <source>
        <dbReference type="ARBA" id="ARBA00022454"/>
    </source>
</evidence>
<dbReference type="InterPro" id="IPR007125">
    <property type="entry name" value="H2A/H2B/H3"/>
</dbReference>
<keyword evidence="9" id="KW-0137">Centromere</keyword>
<dbReference type="ExpressionAtlas" id="I1KHX2">
    <property type="expression patterns" value="baseline and differential"/>
</dbReference>
<dbReference type="PANTHER" id="PTHR11426">
    <property type="entry name" value="HISTONE H3"/>
    <property type="match status" value="1"/>
</dbReference>
<dbReference type="Gramene" id="KRH47934">
    <property type="protein sequence ID" value="KRH47934"/>
    <property type="gene ID" value="GLYMA_07G057300"/>
</dbReference>
<dbReference type="EMBL" id="CM000840">
    <property type="protein sequence ID" value="KRH47934.1"/>
    <property type="molecule type" value="Genomic_DNA"/>
</dbReference>
<evidence type="ECO:0000256" key="5">
    <source>
        <dbReference type="ARBA" id="ARBA00022838"/>
    </source>
</evidence>
<evidence type="ECO:0000256" key="4">
    <source>
        <dbReference type="ARBA" id="ARBA00022481"/>
    </source>
</evidence>
<dbReference type="InterPro" id="IPR000164">
    <property type="entry name" value="Histone_H3/CENP-A"/>
</dbReference>
<dbReference type="AlphaFoldDB" id="I1KHX2"/>